<evidence type="ECO:0000256" key="2">
    <source>
        <dbReference type="PIRSR" id="PIRSR011396-2"/>
    </source>
</evidence>
<evidence type="ECO:0000313" key="4">
    <source>
        <dbReference type="Proteomes" id="UP000175691"/>
    </source>
</evidence>
<dbReference type="GO" id="GO:0000166">
    <property type="term" value="F:nucleotide binding"/>
    <property type="evidence" value="ECO:0007669"/>
    <property type="project" value="UniProtKB-KW"/>
</dbReference>
<keyword evidence="2" id="KW-0547">Nucleotide-binding</keyword>
<dbReference type="Proteomes" id="UP000175691">
    <property type="component" value="Unassembled WGS sequence"/>
</dbReference>
<keyword evidence="2" id="KW-0274">FAD</keyword>
<proteinExistence type="predicted"/>
<feature type="binding site" evidence="2">
    <location>
        <position position="78"/>
    </location>
    <ligand>
        <name>7-chloro-L-tryptophan</name>
        <dbReference type="ChEBI" id="CHEBI:58713"/>
    </ligand>
</feature>
<feature type="active site" evidence="1">
    <location>
        <position position="78"/>
    </location>
</feature>
<dbReference type="InterPro" id="IPR006905">
    <property type="entry name" value="Flavin_halogenase"/>
</dbReference>
<gene>
    <name evidence="3" type="ORF">BFC18_06135</name>
</gene>
<dbReference type="EMBL" id="MDHN01000010">
    <property type="protein sequence ID" value="OFC71729.1"/>
    <property type="molecule type" value="Genomic_DNA"/>
</dbReference>
<dbReference type="PIRSF" id="PIRSF011396">
    <property type="entry name" value="Trp_halogenase"/>
    <property type="match status" value="1"/>
</dbReference>
<dbReference type="Gene3D" id="3.50.50.60">
    <property type="entry name" value="FAD/NAD(P)-binding domain"/>
    <property type="match status" value="1"/>
</dbReference>
<comment type="caution">
    <text evidence="3">The sequence shown here is derived from an EMBL/GenBank/DDBJ whole genome shotgun (WGS) entry which is preliminary data.</text>
</comment>
<keyword evidence="4" id="KW-1185">Reference proteome</keyword>
<dbReference type="InterPro" id="IPR036188">
    <property type="entry name" value="FAD/NAD-bd_sf"/>
</dbReference>
<accession>A0A1E7ZDY0</accession>
<dbReference type="InterPro" id="IPR033856">
    <property type="entry name" value="Trp_halogen"/>
</dbReference>
<organism evidence="3 4">
    <name type="scientific">Alteromonas confluentis</name>
    <dbReference type="NCBI Taxonomy" id="1656094"/>
    <lineage>
        <taxon>Bacteria</taxon>
        <taxon>Pseudomonadati</taxon>
        <taxon>Pseudomonadota</taxon>
        <taxon>Gammaproteobacteria</taxon>
        <taxon>Alteromonadales</taxon>
        <taxon>Alteromonadaceae</taxon>
        <taxon>Alteromonas/Salinimonas group</taxon>
        <taxon>Alteromonas</taxon>
    </lineage>
</organism>
<keyword evidence="2" id="KW-0285">Flavoprotein</keyword>
<name>A0A1E7ZDY0_9ALTE</name>
<feature type="binding site" evidence="2">
    <location>
        <position position="333"/>
    </location>
    <ligand>
        <name>FAD</name>
        <dbReference type="ChEBI" id="CHEBI:57692"/>
    </ligand>
</feature>
<evidence type="ECO:0000313" key="3">
    <source>
        <dbReference type="EMBL" id="OFC71729.1"/>
    </source>
</evidence>
<protein>
    <submittedName>
        <fullName evidence="3">Tryptophan halogenase</fullName>
    </submittedName>
</protein>
<feature type="binding site" evidence="2">
    <location>
        <position position="342"/>
    </location>
    <ligand>
        <name>L-tryptophan</name>
        <dbReference type="ChEBI" id="CHEBI:57912"/>
    </ligand>
</feature>
<dbReference type="AlphaFoldDB" id="A0A1E7ZDY0"/>
<dbReference type="PANTHER" id="PTHR43747">
    <property type="entry name" value="FAD-BINDING PROTEIN"/>
    <property type="match status" value="1"/>
</dbReference>
<evidence type="ECO:0000256" key="1">
    <source>
        <dbReference type="PIRSR" id="PIRSR011396-1"/>
    </source>
</evidence>
<dbReference type="STRING" id="1656094.BFC18_06135"/>
<dbReference type="InterPro" id="IPR050816">
    <property type="entry name" value="Flavin-dep_Halogenase_NPB"/>
</dbReference>
<dbReference type="OrthoDB" id="7178350at2"/>
<dbReference type="Pfam" id="PF04820">
    <property type="entry name" value="Trp_halogenase"/>
    <property type="match status" value="1"/>
</dbReference>
<dbReference type="GO" id="GO:0004497">
    <property type="term" value="F:monooxygenase activity"/>
    <property type="evidence" value="ECO:0007669"/>
    <property type="project" value="InterPro"/>
</dbReference>
<feature type="binding site" evidence="2">
    <location>
        <begin position="12"/>
        <end position="15"/>
    </location>
    <ligand>
        <name>FAD</name>
        <dbReference type="ChEBI" id="CHEBI:57692"/>
    </ligand>
</feature>
<reference evidence="3 4" key="1">
    <citation type="submission" date="2016-08" db="EMBL/GenBank/DDBJ databases">
        <authorList>
            <person name="Seilhamer J.J."/>
        </authorList>
    </citation>
    <scope>NUCLEOTIDE SEQUENCE [LARGE SCALE GENOMIC DNA]</scope>
    <source>
        <strain evidence="3 4">KCTC 42603</strain>
    </source>
</reference>
<dbReference type="SUPFAM" id="SSF51905">
    <property type="entry name" value="FAD/NAD(P)-binding domain"/>
    <property type="match status" value="1"/>
</dbReference>
<sequence>MMRLHNIVIAGGGTAGWMAANLIAHAWRDKPVSVTLVESADIPTVGVGEGSTPTLKRFFSDLGIAEQDWMPACNATYKVNIRFRNWSPGSGIKEYSHPFISQPDTFTERAFHVNCHTRRLGLDVNTQPDDFLLNGWLAKAHRAPKTPPNFPFRIEYGYHFDSALLGRFLTKHATTLGVMRKEGNIAQVLKHANGDIRGLQMADGSFVEGDFFIDCTGFRSLLLQQALEVGFTSFSDNLFNDSAVVLPTPAAGQLPVETVSTALSAGWAWSIPLSHRTGNGYVFSSAHISHDQAETELRQHLGLADNDGEARFLSMKVGQAHKHWHRNCLALGLAQGFIEPLEATALHLVQLSTEFFIEHYEKGHFGSAHQDTFNAHISERFNRVRDYIVAHYKLNTRDDTDYWRENRNNMALSESLLQLLDVWYRKGDLPAEIQRQNLHHHFGTTSWHCLLAGYGCFPPLAKNQPGLGDLFVEKDLDAFFRGCLLNFPTQQDYLQR</sequence>
<dbReference type="PANTHER" id="PTHR43747:SF4">
    <property type="entry name" value="FLAVIN-DEPENDENT TRYPTOPHAN HALOGENASE"/>
    <property type="match status" value="1"/>
</dbReference>